<dbReference type="HOGENOM" id="CLU_1742176_0_0_1"/>
<dbReference type="AlphaFoldDB" id="G0MLA5"/>
<dbReference type="EMBL" id="GL379799">
    <property type="protein sequence ID" value="EGT34701.1"/>
    <property type="molecule type" value="Genomic_DNA"/>
</dbReference>
<name>G0MLA5_CAEBE</name>
<sequence length="150" mass="17539">MLPSIQGITNTQFDGGEVDVTFLEEYFKRNPNQKSARTVQKINGKLTENSKLLEIPNLVLRNSGKLSMFILERFNGRNLHLYNTFDCYTYDIVGFLREWVSGRGYLNLESLYISKSKEAFMDFDLTLIANEFNLTPHNDHFPRFYDYESV</sequence>
<organism evidence="2">
    <name type="scientific">Caenorhabditis brenneri</name>
    <name type="common">Nematode worm</name>
    <dbReference type="NCBI Taxonomy" id="135651"/>
    <lineage>
        <taxon>Eukaryota</taxon>
        <taxon>Metazoa</taxon>
        <taxon>Ecdysozoa</taxon>
        <taxon>Nematoda</taxon>
        <taxon>Chromadorea</taxon>
        <taxon>Rhabditida</taxon>
        <taxon>Rhabditina</taxon>
        <taxon>Rhabditomorpha</taxon>
        <taxon>Rhabditoidea</taxon>
        <taxon>Rhabditidae</taxon>
        <taxon>Peloderinae</taxon>
        <taxon>Caenorhabditis</taxon>
    </lineage>
</organism>
<dbReference type="InParanoid" id="G0MLA5"/>
<evidence type="ECO:0008006" key="3">
    <source>
        <dbReference type="Google" id="ProtNLM"/>
    </source>
</evidence>
<keyword evidence="2" id="KW-1185">Reference proteome</keyword>
<evidence type="ECO:0000313" key="1">
    <source>
        <dbReference type="EMBL" id="EGT34701.1"/>
    </source>
</evidence>
<reference evidence="2" key="1">
    <citation type="submission" date="2011-07" db="EMBL/GenBank/DDBJ databases">
        <authorList>
            <consortium name="Caenorhabditis brenneri Sequencing and Analysis Consortium"/>
            <person name="Wilson R.K."/>
        </authorList>
    </citation>
    <scope>NUCLEOTIDE SEQUENCE [LARGE SCALE GENOMIC DNA]</scope>
    <source>
        <strain evidence="2">PB2801</strain>
    </source>
</reference>
<accession>G0MLA5</accession>
<protein>
    <recommendedName>
        <fullName evidence="3">F-box associated domain-containing protein</fullName>
    </recommendedName>
</protein>
<evidence type="ECO:0000313" key="2">
    <source>
        <dbReference type="Proteomes" id="UP000008068"/>
    </source>
</evidence>
<gene>
    <name evidence="1" type="ORF">CAEBREN_03097</name>
</gene>
<dbReference type="OrthoDB" id="5876439at2759"/>
<dbReference type="Proteomes" id="UP000008068">
    <property type="component" value="Unassembled WGS sequence"/>
</dbReference>
<proteinExistence type="predicted"/>